<accession>A0ABC9C9Z0</accession>
<dbReference type="InterPro" id="IPR051181">
    <property type="entry name" value="CAF1_poly(A)_ribonucleases"/>
</dbReference>
<dbReference type="Pfam" id="PF04857">
    <property type="entry name" value="CAF1"/>
    <property type="match status" value="1"/>
</dbReference>
<keyword evidence="5" id="KW-1185">Reference proteome</keyword>
<gene>
    <name evidence="4" type="ORF">URODEC1_LOCUS73234</name>
</gene>
<name>A0ABC9C9Z0_9POAL</name>
<evidence type="ECO:0000256" key="2">
    <source>
        <dbReference type="ARBA" id="ARBA00008372"/>
    </source>
</evidence>
<feature type="region of interest" description="Disordered" evidence="3">
    <location>
        <begin position="44"/>
        <end position="67"/>
    </location>
</feature>
<dbReference type="InterPro" id="IPR036397">
    <property type="entry name" value="RNaseH_sf"/>
</dbReference>
<reference evidence="4" key="1">
    <citation type="submission" date="2024-10" db="EMBL/GenBank/DDBJ databases">
        <authorList>
            <person name="Ryan C."/>
        </authorList>
    </citation>
    <scope>NUCLEOTIDE SEQUENCE [LARGE SCALE GENOMIC DNA]</scope>
</reference>
<dbReference type="PANTHER" id="PTHR15092:SF22">
    <property type="entry name" value="POLY(A)-SPECIFIC RIBONUCLEASE PNLDC1"/>
    <property type="match status" value="1"/>
</dbReference>
<dbReference type="AlphaFoldDB" id="A0ABC9C9Z0"/>
<comment type="cofactor">
    <cofactor evidence="1">
        <name>a divalent metal cation</name>
        <dbReference type="ChEBI" id="CHEBI:60240"/>
    </cofactor>
</comment>
<dbReference type="Gene3D" id="3.30.420.10">
    <property type="entry name" value="Ribonuclease H-like superfamily/Ribonuclease H"/>
    <property type="match status" value="2"/>
</dbReference>
<dbReference type="EMBL" id="OZ075139">
    <property type="protein sequence ID" value="CAL5016483.1"/>
    <property type="molecule type" value="Genomic_DNA"/>
</dbReference>
<evidence type="ECO:0000313" key="5">
    <source>
        <dbReference type="Proteomes" id="UP001497457"/>
    </source>
</evidence>
<proteinExistence type="inferred from homology"/>
<evidence type="ECO:0000313" key="4">
    <source>
        <dbReference type="EMBL" id="CAL5016483.1"/>
    </source>
</evidence>
<feature type="region of interest" description="Disordered" evidence="3">
    <location>
        <begin position="1"/>
        <end position="25"/>
    </location>
</feature>
<comment type="similarity">
    <text evidence="2">Belongs to the CAF1 family.</text>
</comment>
<dbReference type="Proteomes" id="UP001497457">
    <property type="component" value="Chromosome 29rd"/>
</dbReference>
<evidence type="ECO:0000256" key="1">
    <source>
        <dbReference type="ARBA" id="ARBA00001968"/>
    </source>
</evidence>
<dbReference type="SUPFAM" id="SSF53098">
    <property type="entry name" value="Ribonuclease H-like"/>
    <property type="match status" value="1"/>
</dbReference>
<evidence type="ECO:0000256" key="3">
    <source>
        <dbReference type="SAM" id="MobiDB-lite"/>
    </source>
</evidence>
<dbReference type="InterPro" id="IPR006941">
    <property type="entry name" value="RNase_CAF1"/>
</dbReference>
<dbReference type="InterPro" id="IPR012337">
    <property type="entry name" value="RNaseH-like_sf"/>
</dbReference>
<protein>
    <submittedName>
        <fullName evidence="4">Uncharacterized protein</fullName>
    </submittedName>
</protein>
<dbReference type="PANTHER" id="PTHR15092">
    <property type="entry name" value="POLY A -SPECIFIC RIBONUCLEASE/TARGET OF EGR1, MEMBER 1"/>
    <property type="match status" value="1"/>
</dbReference>
<sequence>MAHMPTGYTVQSIKPNNPTPRRLPPATAVMQGRLRRLLRAPPPRSLLSRALSSSPPPGDGGDGRSGVAVKQVTRGNLAEALEELRGRVREATFVGLDLEMSGVTSAPWRDTFELDRADVRYLKLRDSAERFAALQLGVCPFRWDPAKSAFIAHPHNFFIFPRKELTDCSSHEFLCQTTSIDFLAKYQFDFNTCFREGISYLSRAQEEEVLQKINLLHQDGTSASSTTPEGDGDMPLKRAADILFTERMKINFKEWRDAIVSKPDDHLSGNIRCTAGQFQTVFFKMRPAIMLNGFSSHQLQLIQQVLRKNFRDLIYVCTFGEDETSEKRVVYSDTDEDKILLMKDVQEDLLKNREARVKSAIGIRHVIDLLSSERKLIVGHSCFLDIAQVYSKFVGPLPSSIKEFALSIHKIFPHIADTRHLMTVNQAVQKLMKQKSKSLSSAFSLLCPSSHSYPEKPSTLSPVRIEVGGDKTMSSCFISGAKHEAGYDAYMTGCVFAQLCTYLDIKFEQLSPQDNLATNNKLQKHINLLSPSWNSGTVLDLSSGMERPEPGYMRRYPAAVYDNIVLIWGFVSKVRPKEIKDCIRKVFGTGSVTSVFPIDSTAVLVQFNKSESVNDFLDLKAVLERTDSAISILHPLSTILEGGQTRAAKYDTYRDICSSSESKYLFADQAETVCATSKNQVPENVDDNLISDVQQSILDGTLLTTVNKGDGTKSGSKNKDADDITCQHILDALHNNRALFGNRMRSQ</sequence>
<organism evidence="4 5">
    <name type="scientific">Urochloa decumbens</name>
    <dbReference type="NCBI Taxonomy" id="240449"/>
    <lineage>
        <taxon>Eukaryota</taxon>
        <taxon>Viridiplantae</taxon>
        <taxon>Streptophyta</taxon>
        <taxon>Embryophyta</taxon>
        <taxon>Tracheophyta</taxon>
        <taxon>Spermatophyta</taxon>
        <taxon>Magnoliopsida</taxon>
        <taxon>Liliopsida</taxon>
        <taxon>Poales</taxon>
        <taxon>Poaceae</taxon>
        <taxon>PACMAD clade</taxon>
        <taxon>Panicoideae</taxon>
        <taxon>Panicodae</taxon>
        <taxon>Paniceae</taxon>
        <taxon>Melinidinae</taxon>
        <taxon>Urochloa</taxon>
    </lineage>
</organism>